<dbReference type="EMBL" id="JAVLVT010000001">
    <property type="protein sequence ID" value="MDS1269663.1"/>
    <property type="molecule type" value="Genomic_DNA"/>
</dbReference>
<reference evidence="3" key="1">
    <citation type="submission" date="2023-07" db="EMBL/GenBank/DDBJ databases">
        <title>Novel species in the genus Lipingzhangella isolated from Sambhar Salt Lake.</title>
        <authorList>
            <person name="Jiya N."/>
            <person name="Kajale S."/>
            <person name="Sharma A."/>
        </authorList>
    </citation>
    <scope>NUCLEOTIDE SEQUENCE [LARGE SCALE GENOMIC DNA]</scope>
    <source>
        <strain evidence="3">LS1_29</strain>
    </source>
</reference>
<keyword evidence="1" id="KW-1133">Transmembrane helix</keyword>
<feature type="transmembrane region" description="Helical" evidence="1">
    <location>
        <begin position="92"/>
        <end position="117"/>
    </location>
</feature>
<dbReference type="RefSeq" id="WP_310911121.1">
    <property type="nucleotide sequence ID" value="NZ_JAVLVT010000001.1"/>
</dbReference>
<keyword evidence="1" id="KW-0472">Membrane</keyword>
<keyword evidence="1" id="KW-0812">Transmembrane</keyword>
<proteinExistence type="predicted"/>
<protein>
    <submittedName>
        <fullName evidence="2">Uncharacterized protein</fullName>
    </submittedName>
</protein>
<evidence type="ECO:0000313" key="3">
    <source>
        <dbReference type="Proteomes" id="UP001250214"/>
    </source>
</evidence>
<dbReference type="Proteomes" id="UP001250214">
    <property type="component" value="Unassembled WGS sequence"/>
</dbReference>
<evidence type="ECO:0000313" key="2">
    <source>
        <dbReference type="EMBL" id="MDS1269663.1"/>
    </source>
</evidence>
<evidence type="ECO:0000256" key="1">
    <source>
        <dbReference type="SAM" id="Phobius"/>
    </source>
</evidence>
<keyword evidence="3" id="KW-1185">Reference proteome</keyword>
<name>A0ABU2H2Y5_9ACTN</name>
<comment type="caution">
    <text evidence="2">The sequence shown here is derived from an EMBL/GenBank/DDBJ whole genome shotgun (WGS) entry which is preliminary data.</text>
</comment>
<feature type="transmembrane region" description="Helical" evidence="1">
    <location>
        <begin position="21"/>
        <end position="43"/>
    </location>
</feature>
<gene>
    <name evidence="2" type="ORF">RIF23_05085</name>
</gene>
<accession>A0ABU2H2Y5</accession>
<feature type="transmembrane region" description="Helical" evidence="1">
    <location>
        <begin position="49"/>
        <end position="71"/>
    </location>
</feature>
<organism evidence="2 3">
    <name type="scientific">Lipingzhangella rawalii</name>
    <dbReference type="NCBI Taxonomy" id="2055835"/>
    <lineage>
        <taxon>Bacteria</taxon>
        <taxon>Bacillati</taxon>
        <taxon>Actinomycetota</taxon>
        <taxon>Actinomycetes</taxon>
        <taxon>Streptosporangiales</taxon>
        <taxon>Nocardiopsidaceae</taxon>
        <taxon>Lipingzhangella</taxon>
    </lineage>
</organism>
<sequence>MTLERGNSGMSPAVASATMNWPWGVALLSGGVTGAISLLTSLSDGVLGAISQGTMTGIFFFALAGGAWMFLSGKGDRRARRYAGNHPWQVAAVPAGLGGAGVALVTYISAALGGALISGLFGALAYGVGVGAVLWLLLGIIAVVAGNKST</sequence>
<feature type="transmembrane region" description="Helical" evidence="1">
    <location>
        <begin position="123"/>
        <end position="145"/>
    </location>
</feature>